<proteinExistence type="predicted"/>
<evidence type="ECO:0000256" key="1">
    <source>
        <dbReference type="SAM" id="Phobius"/>
    </source>
</evidence>
<sequence length="640" mass="70493">MLEDREKLNRIEDMKSRLFGRSYKTEIEHRNIIRHTEPKSVPDSWRKDEEQSFIKEFSTRTSLFKKFFIFSVVFFILALAYASYNFFAGGNTVSTDNIEISVLGNTFTAGGEELPLQIDIANKNNTPLDLVDLVVEYPKSSATGLSENTERLRQSLGTIPAGAVRSENVKVTLFGKQGSMRPIKISLEYRVEGSNAIFVKDKLFNININSTPVNLSIDAPAEISPNQDVVLEVKATLNANKVLPSMLLRLDYPAGFQFALAKPAPSFGNNVWNLGDLAPSVEHSISITGKMIDVFDGEEKTFRAWTGTQSPSDKSAIEVIFNSIDHTLAIKKAFIEAKLFINGVYQREYATNTITPIQGEIRWTNNLDTKINDLEIKAKISGNAVDRRTINSREGFYDSLADSVIWDKNYINDFASVNPGDSGSVRFSISSLSLFSAIGGMLSEPTMNIEISIAGKQAIEGNILKTLSNGETKIVRIISDVGFANKILYYSGAFQNTGTIPPKAEKETTYTVVWTLSNTANSISNTKIKSTLPPWVRFVGVISPASENLDYNASTKEIVWNVGAIPRGAGITTKEKEVAFQVAFIPSLSQIGNAPTLINDAILTGHDDFANVNVRINKSSLNTNLTNDPLFPSGGDRVTE</sequence>
<keyword evidence="1" id="KW-1133">Transmembrane helix</keyword>
<reference evidence="2 3" key="1">
    <citation type="journal article" date="2016" name="Nat. Commun.">
        <title>Thousands of microbial genomes shed light on interconnected biogeochemical processes in an aquifer system.</title>
        <authorList>
            <person name="Anantharaman K."/>
            <person name="Brown C.T."/>
            <person name="Hug L.A."/>
            <person name="Sharon I."/>
            <person name="Castelle C.J."/>
            <person name="Probst A.J."/>
            <person name="Thomas B.C."/>
            <person name="Singh A."/>
            <person name="Wilkins M.J."/>
            <person name="Karaoz U."/>
            <person name="Brodie E.L."/>
            <person name="Williams K.H."/>
            <person name="Hubbard S.S."/>
            <person name="Banfield J.F."/>
        </authorList>
    </citation>
    <scope>NUCLEOTIDE SEQUENCE [LARGE SCALE GENOMIC DNA]</scope>
</reference>
<dbReference type="STRING" id="1801770.A3A01_01655"/>
<keyword evidence="1" id="KW-0472">Membrane</keyword>
<feature type="transmembrane region" description="Helical" evidence="1">
    <location>
        <begin position="67"/>
        <end position="87"/>
    </location>
</feature>
<accession>A0A1F6WW62</accession>
<evidence type="ECO:0000313" key="3">
    <source>
        <dbReference type="Proteomes" id="UP000179352"/>
    </source>
</evidence>
<evidence type="ECO:0000313" key="2">
    <source>
        <dbReference type="EMBL" id="OGI86109.1"/>
    </source>
</evidence>
<name>A0A1F6WW62_9BACT</name>
<dbReference type="EMBL" id="MFUU01000010">
    <property type="protein sequence ID" value="OGI86109.1"/>
    <property type="molecule type" value="Genomic_DNA"/>
</dbReference>
<dbReference type="AlphaFoldDB" id="A0A1F6WW62"/>
<protein>
    <recommendedName>
        <fullName evidence="4">DUF11 domain-containing protein</fullName>
    </recommendedName>
</protein>
<dbReference type="Proteomes" id="UP000179352">
    <property type="component" value="Unassembled WGS sequence"/>
</dbReference>
<organism evidence="2 3">
    <name type="scientific">Candidatus Nomurabacteria bacterium RIFCSPLOWO2_01_FULL_39_17</name>
    <dbReference type="NCBI Taxonomy" id="1801770"/>
    <lineage>
        <taxon>Bacteria</taxon>
        <taxon>Candidatus Nomuraibacteriota</taxon>
    </lineage>
</organism>
<gene>
    <name evidence="2" type="ORF">A3A01_01655</name>
</gene>
<comment type="caution">
    <text evidence="2">The sequence shown here is derived from an EMBL/GenBank/DDBJ whole genome shotgun (WGS) entry which is preliminary data.</text>
</comment>
<evidence type="ECO:0008006" key="4">
    <source>
        <dbReference type="Google" id="ProtNLM"/>
    </source>
</evidence>
<keyword evidence="1" id="KW-0812">Transmembrane</keyword>